<sequence>MARFAMPTWMPVRKHTEVSDETHVADVATEDSDASAVRRLRIGRGPVGDIAAGPRAIAVANPADDTLTLLDPHTLAERAVLGLDGEPTGVVVSDDRAYVSVTSAQQDAVVVVDVETAGVTATFPVASGITALAVGPDGKRLYAGRASADRVEVTVIDVTAERAGTIDIGKGPAANIDALALDPRGRRLLVAVTDDRGSQLVIVDAETARVQRVVPVGSPLRDLACAGDTVYALTSDRTIGGAVHVIDLATARVTGTIAVGGAPTQLSLSRDEARVYVVDYDRVHVVDATRLEVVDALTAPARPSCVAHSADGGELFLADYAGGLSVHAVESTIGMLYSQFLATEPFALSVRQPVGV</sequence>
<gene>
    <name evidence="1" type="ORF">MOBUDSM44075_01903</name>
</gene>
<dbReference type="SUPFAM" id="SSF50969">
    <property type="entry name" value="YVTN repeat-like/Quinoprotein amine dehydrogenase"/>
    <property type="match status" value="1"/>
</dbReference>
<comment type="caution">
    <text evidence="1">The sequence shown here is derived from an EMBL/GenBank/DDBJ whole genome shotgun (WGS) entry which is preliminary data.</text>
</comment>
<dbReference type="PANTHER" id="PTHR47197:SF3">
    <property type="entry name" value="DIHYDRO-HEME D1 DEHYDROGENASE"/>
    <property type="match status" value="1"/>
</dbReference>
<dbReference type="InterPro" id="IPR011044">
    <property type="entry name" value="Quino_amine_DH_bsu"/>
</dbReference>
<evidence type="ECO:0000313" key="2">
    <source>
        <dbReference type="Proteomes" id="UP000036313"/>
    </source>
</evidence>
<evidence type="ECO:0000313" key="1">
    <source>
        <dbReference type="EMBL" id="KMO77334.1"/>
    </source>
</evidence>
<proteinExistence type="predicted"/>
<protein>
    <submittedName>
        <fullName evidence="1">Cytochrome D1 heme domain protein</fullName>
    </submittedName>
</protein>
<dbReference type="Gene3D" id="2.130.10.10">
    <property type="entry name" value="YVTN repeat-like/Quinoprotein amine dehydrogenase"/>
    <property type="match status" value="2"/>
</dbReference>
<organism evidence="1 2">
    <name type="scientific">Mycolicibacterium obuense</name>
    <dbReference type="NCBI Taxonomy" id="1807"/>
    <lineage>
        <taxon>Bacteria</taxon>
        <taxon>Bacillati</taxon>
        <taxon>Actinomycetota</taxon>
        <taxon>Actinomycetes</taxon>
        <taxon>Mycobacteriales</taxon>
        <taxon>Mycobacteriaceae</taxon>
        <taxon>Mycolicibacterium</taxon>
    </lineage>
</organism>
<dbReference type="AlphaFoldDB" id="A0A0J6W4E6"/>
<name>A0A0J6W4E6_9MYCO</name>
<dbReference type="InterPro" id="IPR051200">
    <property type="entry name" value="Host-pathogen_enzymatic-act"/>
</dbReference>
<dbReference type="InterPro" id="IPR015943">
    <property type="entry name" value="WD40/YVTN_repeat-like_dom_sf"/>
</dbReference>
<dbReference type="PATRIC" id="fig|1807.14.peg.1917"/>
<dbReference type="Proteomes" id="UP000036313">
    <property type="component" value="Unassembled WGS sequence"/>
</dbReference>
<dbReference type="RefSeq" id="WP_048422920.1">
    <property type="nucleotide sequence ID" value="NZ_JYNU01000010.1"/>
</dbReference>
<reference evidence="1 2" key="1">
    <citation type="journal article" date="2015" name="Genome Biol. Evol.">
        <title>Characterization of Three Mycobacterium spp. with Potential Use in Bioremediation by Genome Sequencing and Comparative Genomics.</title>
        <authorList>
            <person name="Das S."/>
            <person name="Pettersson B.M."/>
            <person name="Behra P.R."/>
            <person name="Ramesh M."/>
            <person name="Dasgupta S."/>
            <person name="Bhattacharya A."/>
            <person name="Kirsebom L.A."/>
        </authorList>
    </citation>
    <scope>NUCLEOTIDE SEQUENCE [LARGE SCALE GENOMIC DNA]</scope>
    <source>
        <strain evidence="1 2">DSM 44075</strain>
    </source>
</reference>
<accession>A0A0J6W4E6</accession>
<dbReference type="EMBL" id="JYNU01000010">
    <property type="protein sequence ID" value="KMO77334.1"/>
    <property type="molecule type" value="Genomic_DNA"/>
</dbReference>
<dbReference type="PANTHER" id="PTHR47197">
    <property type="entry name" value="PROTEIN NIRF"/>
    <property type="match status" value="1"/>
</dbReference>